<proteinExistence type="predicted"/>
<name>A0A8S5PYD6_9CAUD</name>
<reference evidence="1" key="1">
    <citation type="journal article" date="2021" name="Proc. Natl. Acad. Sci. U.S.A.">
        <title>A Catalog of Tens of Thousands of Viruses from Human Metagenomes Reveals Hidden Associations with Chronic Diseases.</title>
        <authorList>
            <person name="Tisza M.J."/>
            <person name="Buck C.B."/>
        </authorList>
    </citation>
    <scope>NUCLEOTIDE SEQUENCE</scope>
    <source>
        <strain evidence="1">Ctack17</strain>
    </source>
</reference>
<dbReference type="EMBL" id="BK015542">
    <property type="protein sequence ID" value="DAE12055.1"/>
    <property type="molecule type" value="Genomic_DNA"/>
</dbReference>
<sequence length="67" mass="7928">MSDDRYVAFVLLSLKVGHVLGNKELFPTDIFSICYDYVFTGCKSRSDYEYMVNFLFDQEDIREELLK</sequence>
<evidence type="ECO:0000313" key="1">
    <source>
        <dbReference type="EMBL" id="DAE12055.1"/>
    </source>
</evidence>
<organism evidence="1">
    <name type="scientific">Podoviridae sp. ctack17</name>
    <dbReference type="NCBI Taxonomy" id="2825260"/>
    <lineage>
        <taxon>Viruses</taxon>
        <taxon>Duplodnaviria</taxon>
        <taxon>Heunggongvirae</taxon>
        <taxon>Uroviricota</taxon>
        <taxon>Caudoviricetes</taxon>
    </lineage>
</organism>
<protein>
    <submittedName>
        <fullName evidence="1">Uncharacterized protein</fullName>
    </submittedName>
</protein>
<accession>A0A8S5PYD6</accession>